<sequence length="548" mass="58340">MQKVTFLTPRAAADLIADGDVITVSSSSGLNCPDATLAGIGERFAETSSPRNLTTVHPIAAGDMYGMPGIDHLAQPGLLSRVVAGSYPSGPSSVEPPKIWQMIEAEQVHAYNFPSGVLFQLHRAAAARQPGIFTDVGTGTFIDPRQQGGRMNESTPADFVTVSRAGDKEWLYFSALVPNVAIVRATTADEYGNLTFEDEGSPLGALDLAYAAHNNGGLVIAQVKRVATGGSLDPQKVRIPGILVDVVVVDEHQMQATATAYDPTISGQLRRPTSELDPVEFSLEKIIARRAATELYDGDTINLGFGVSALVPHVLNEEGSGSEVSWVLEQGAVGGIPLLDFAFGCSQNPDAIMQSADQFTLLQGGGFDRTLLSFLQIDASGNVNVHYLPGRRHVTAGVGGFADITAHAPEIVFVGSFTAGRREIELTGSGLEIRSDGAHTKLVDEVTQITFNGQQALARGQKVTYVTERCVLELRPEGLTVTEVAPGVDLQRDVLDRSEFELLVDPDVRAMDARLFAHGPISLDLGPRGRHPRLAAASERPADPVPAH</sequence>
<reference evidence="6" key="1">
    <citation type="journal article" date="2021" name="PeerJ">
        <title>Extensive microbial diversity within the chicken gut microbiome revealed by metagenomics and culture.</title>
        <authorList>
            <person name="Gilroy R."/>
            <person name="Ravi A."/>
            <person name="Getino M."/>
            <person name="Pursley I."/>
            <person name="Horton D.L."/>
            <person name="Alikhan N.F."/>
            <person name="Baker D."/>
            <person name="Gharbi K."/>
            <person name="Hall N."/>
            <person name="Watson M."/>
            <person name="Adriaenssens E.M."/>
            <person name="Foster-Nyarko E."/>
            <person name="Jarju S."/>
            <person name="Secka A."/>
            <person name="Antonio M."/>
            <person name="Oren A."/>
            <person name="Chaudhuri R.R."/>
            <person name="La Ragione R."/>
            <person name="Hildebrand F."/>
            <person name="Pallen M.J."/>
        </authorList>
    </citation>
    <scope>NUCLEOTIDE SEQUENCE</scope>
    <source>
        <strain evidence="6">ChiGjej4B4-7305</strain>
    </source>
</reference>
<dbReference type="EMBL" id="DXBY01000068">
    <property type="protein sequence ID" value="HIZ34969.1"/>
    <property type="molecule type" value="Genomic_DNA"/>
</dbReference>
<comment type="caution">
    <text evidence="6">The sequence shown here is derived from an EMBL/GenBank/DDBJ whole genome shotgun (WGS) entry which is preliminary data.</text>
</comment>
<evidence type="ECO:0000313" key="6">
    <source>
        <dbReference type="EMBL" id="HIZ34969.1"/>
    </source>
</evidence>
<dbReference type="InterPro" id="IPR004165">
    <property type="entry name" value="CoA_trans_fam_I"/>
</dbReference>
<evidence type="ECO:0000256" key="4">
    <source>
        <dbReference type="PIRSR" id="PIRSR000858-1"/>
    </source>
</evidence>
<dbReference type="Pfam" id="PF01144">
    <property type="entry name" value="CoA_trans"/>
    <property type="match status" value="1"/>
</dbReference>
<evidence type="ECO:0000256" key="5">
    <source>
        <dbReference type="SAM" id="MobiDB-lite"/>
    </source>
</evidence>
<dbReference type="InterPro" id="IPR037171">
    <property type="entry name" value="NagB/RpiA_transferase-like"/>
</dbReference>
<dbReference type="PANTHER" id="PTHR43293">
    <property type="entry name" value="ACETATE COA-TRANSFERASE YDIF"/>
    <property type="match status" value="1"/>
</dbReference>
<dbReference type="GO" id="GO:0046952">
    <property type="term" value="P:ketone body catabolic process"/>
    <property type="evidence" value="ECO:0007669"/>
    <property type="project" value="InterPro"/>
</dbReference>
<feature type="region of interest" description="Disordered" evidence="5">
    <location>
        <begin position="527"/>
        <end position="548"/>
    </location>
</feature>
<comment type="similarity">
    <text evidence="1 3">Belongs to the 3-oxoacid CoA-transferase family.</text>
</comment>
<reference evidence="6" key="2">
    <citation type="submission" date="2021-04" db="EMBL/GenBank/DDBJ databases">
        <authorList>
            <person name="Gilroy R."/>
        </authorList>
    </citation>
    <scope>NUCLEOTIDE SEQUENCE</scope>
    <source>
        <strain evidence="6">ChiGjej4B4-7305</strain>
    </source>
</reference>
<dbReference type="Gene3D" id="3.40.1080.10">
    <property type="entry name" value="Glutaconate Coenzyme A-transferase"/>
    <property type="match status" value="2"/>
</dbReference>
<gene>
    <name evidence="6" type="ORF">H9815_04260</name>
</gene>
<organism evidence="6 7">
    <name type="scientific">Candidatus Ruania gallistercoris</name>
    <dbReference type="NCBI Taxonomy" id="2838746"/>
    <lineage>
        <taxon>Bacteria</taxon>
        <taxon>Bacillati</taxon>
        <taxon>Actinomycetota</taxon>
        <taxon>Actinomycetes</taxon>
        <taxon>Micrococcales</taxon>
        <taxon>Ruaniaceae</taxon>
        <taxon>Ruania</taxon>
    </lineage>
</organism>
<evidence type="ECO:0000313" key="7">
    <source>
        <dbReference type="Proteomes" id="UP000824037"/>
    </source>
</evidence>
<evidence type="ECO:0000256" key="3">
    <source>
        <dbReference type="PIRNR" id="PIRNR000858"/>
    </source>
</evidence>
<name>A0A9D2ECD8_9MICO</name>
<dbReference type="PANTHER" id="PTHR43293:SF1">
    <property type="entry name" value="ACETATE COA-TRANSFERASE YDIF"/>
    <property type="match status" value="1"/>
</dbReference>
<dbReference type="PIRSF" id="PIRSF000858">
    <property type="entry name" value="SCOT-t"/>
    <property type="match status" value="1"/>
</dbReference>
<dbReference type="SMART" id="SM00882">
    <property type="entry name" value="CoA_trans"/>
    <property type="match status" value="2"/>
</dbReference>
<protein>
    <submittedName>
        <fullName evidence="6">Malonate decarboxylase subunit alpha</fullName>
    </submittedName>
</protein>
<dbReference type="Proteomes" id="UP000824037">
    <property type="component" value="Unassembled WGS sequence"/>
</dbReference>
<keyword evidence="2 3" id="KW-0808">Transferase</keyword>
<evidence type="ECO:0000256" key="2">
    <source>
        <dbReference type="ARBA" id="ARBA00022679"/>
    </source>
</evidence>
<accession>A0A9D2ECD8</accession>
<dbReference type="InterPro" id="IPR014388">
    <property type="entry name" value="3-oxoacid_CoA-transferase"/>
</dbReference>
<dbReference type="AlphaFoldDB" id="A0A9D2ECD8"/>
<feature type="active site" description="5-glutamyl coenzyme A thioester intermediate" evidence="4">
    <location>
        <position position="329"/>
    </location>
</feature>
<dbReference type="GO" id="GO:0008410">
    <property type="term" value="F:CoA-transferase activity"/>
    <property type="evidence" value="ECO:0007669"/>
    <property type="project" value="InterPro"/>
</dbReference>
<dbReference type="SUPFAM" id="SSF100950">
    <property type="entry name" value="NagB/RpiA/CoA transferase-like"/>
    <property type="match status" value="2"/>
</dbReference>
<proteinExistence type="inferred from homology"/>
<evidence type="ECO:0000256" key="1">
    <source>
        <dbReference type="ARBA" id="ARBA00007154"/>
    </source>
</evidence>